<dbReference type="Proteomes" id="UP001629288">
    <property type="component" value="Unassembled WGS sequence"/>
</dbReference>
<keyword evidence="3" id="KW-1185">Reference proteome</keyword>
<organism evidence="2 3">
    <name type="scientific">Paraburkholderia strydomiana</name>
    <dbReference type="NCBI Taxonomy" id="1245417"/>
    <lineage>
        <taxon>Bacteria</taxon>
        <taxon>Pseudomonadati</taxon>
        <taxon>Pseudomonadota</taxon>
        <taxon>Betaproteobacteria</taxon>
        <taxon>Burkholderiales</taxon>
        <taxon>Burkholderiaceae</taxon>
        <taxon>Paraburkholderia</taxon>
    </lineage>
</organism>
<name>A0ABW9CB97_9BURK</name>
<accession>A0ABW9CB97</accession>
<evidence type="ECO:0000256" key="1">
    <source>
        <dbReference type="SAM" id="MobiDB-lite"/>
    </source>
</evidence>
<sequence>MRVDEAPNVGSAEEHAAADFDRLRKRSVTSAVFHTPQEGCAGNREDGGDELADSDIAMFWQLSVR</sequence>
<proteinExistence type="predicted"/>
<feature type="region of interest" description="Disordered" evidence="1">
    <location>
        <begin position="1"/>
        <end position="20"/>
    </location>
</feature>
<evidence type="ECO:0000313" key="3">
    <source>
        <dbReference type="Proteomes" id="UP001629288"/>
    </source>
</evidence>
<reference evidence="2 3" key="1">
    <citation type="journal article" date="2024" name="Chem. Sci.">
        <title>Discovery of megapolipeptins by genome mining of a Burkholderiales bacteria collection.</title>
        <authorList>
            <person name="Paulo B.S."/>
            <person name="Recchia M.J.J."/>
            <person name="Lee S."/>
            <person name="Fergusson C.H."/>
            <person name="Romanowski S.B."/>
            <person name="Hernandez A."/>
            <person name="Krull N."/>
            <person name="Liu D.Y."/>
            <person name="Cavanagh H."/>
            <person name="Bos A."/>
            <person name="Gray C.A."/>
            <person name="Murphy B.T."/>
            <person name="Linington R.G."/>
            <person name="Eustaquio A.S."/>
        </authorList>
    </citation>
    <scope>NUCLEOTIDE SEQUENCE [LARGE SCALE GENOMIC DNA]</scope>
    <source>
        <strain evidence="2 3">RL17-379-BIB-C</strain>
    </source>
</reference>
<comment type="caution">
    <text evidence="2">The sequence shown here is derived from an EMBL/GenBank/DDBJ whole genome shotgun (WGS) entry which is preliminary data.</text>
</comment>
<dbReference type="RefSeq" id="WP_408131877.1">
    <property type="nucleotide sequence ID" value="NZ_JAQQDH010000030.1"/>
</dbReference>
<evidence type="ECO:0000313" key="2">
    <source>
        <dbReference type="EMBL" id="MFM0448623.1"/>
    </source>
</evidence>
<gene>
    <name evidence="2" type="ORF">PQR00_34135</name>
</gene>
<dbReference type="EMBL" id="JAQQDH010000030">
    <property type="protein sequence ID" value="MFM0448623.1"/>
    <property type="molecule type" value="Genomic_DNA"/>
</dbReference>
<protein>
    <submittedName>
        <fullName evidence="2">Uncharacterized protein</fullName>
    </submittedName>
</protein>